<evidence type="ECO:0000313" key="1">
    <source>
        <dbReference type="EMBL" id="MUG68377.1"/>
    </source>
</evidence>
<dbReference type="SUPFAM" id="SSF53756">
    <property type="entry name" value="UDP-Glycosyltransferase/glycogen phosphorylase"/>
    <property type="match status" value="1"/>
</dbReference>
<dbReference type="InterPro" id="IPR043148">
    <property type="entry name" value="TagF_C"/>
</dbReference>
<sequence length="443" mass="52304">MNFFFSGFSKMNFNGQIIGMPVILKKLTDELTKRNHDCYYLYQDNNLKLEKDERVFSKLEINARRVPLLVNCSPPFQEFDKYEINELADITYYLDEYYKLVYKSDRRINNKKMVVHVLESLRQYDERIGIDFFVVWGTSLVPRIIQKYANKNSKKIIIFENGYFRPFTLTIDNIGVNYESSLPRNREFYDDVKISNNRYEKYLLIPEVAKKDQALTNLFIDKLNETATKKINSDFVIQDQKYKEIDLNLEEEYVFVPFQLQSDAQIIRNSPYLSTMKELVAVTLKAVLNYNTRYKKNLKIVYKPHPLQEADGKSFNIEEIRELISSSAIAKLVENKSTDELVKNSRVVITINSTVGIEALIHEKPVVTLGNTFYNIKDLVYSTTPFGLDQDFNNIMKFNPDKELLRKYLYYLRFNYFVECYYPDADKESIKRVVDRMLMLNEG</sequence>
<dbReference type="Pfam" id="PF05159">
    <property type="entry name" value="Capsule_synth"/>
    <property type="match status" value="1"/>
</dbReference>
<organism evidence="1 2">
    <name type="scientific">Paenibacillus campinasensis</name>
    <dbReference type="NCBI Taxonomy" id="66347"/>
    <lineage>
        <taxon>Bacteria</taxon>
        <taxon>Bacillati</taxon>
        <taxon>Bacillota</taxon>
        <taxon>Bacilli</taxon>
        <taxon>Bacillales</taxon>
        <taxon>Paenibacillaceae</taxon>
        <taxon>Paenibacillus</taxon>
    </lineage>
</organism>
<gene>
    <name evidence="1" type="ORF">GNP94_20595</name>
</gene>
<evidence type="ECO:0008006" key="3">
    <source>
        <dbReference type="Google" id="ProtNLM"/>
    </source>
</evidence>
<dbReference type="Gene3D" id="3.40.50.12580">
    <property type="match status" value="1"/>
</dbReference>
<reference evidence="1 2" key="1">
    <citation type="submission" date="2019-11" db="EMBL/GenBank/DDBJ databases">
        <title>Draft genome sequences of five Paenibacillus species of dairy origin.</title>
        <authorList>
            <person name="Olajide A.M."/>
            <person name="Chen S."/>
            <person name="Lapointe G."/>
        </authorList>
    </citation>
    <scope>NUCLEOTIDE SEQUENCE [LARGE SCALE GENOMIC DNA]</scope>
    <source>
        <strain evidence="1 2">3CS1</strain>
    </source>
</reference>
<protein>
    <recommendedName>
        <fullName evidence="3">Capsular biosynthesis protein</fullName>
    </recommendedName>
</protein>
<dbReference type="InterPro" id="IPR007833">
    <property type="entry name" value="Capsule_polysaccharide_synth"/>
</dbReference>
<proteinExistence type="predicted"/>
<keyword evidence="2" id="KW-1185">Reference proteome</keyword>
<name>A0ABW9T665_9BACL</name>
<evidence type="ECO:0000313" key="2">
    <source>
        <dbReference type="Proteomes" id="UP000435177"/>
    </source>
</evidence>
<dbReference type="Proteomes" id="UP000435177">
    <property type="component" value="Unassembled WGS sequence"/>
</dbReference>
<comment type="caution">
    <text evidence="1">The sequence shown here is derived from an EMBL/GenBank/DDBJ whole genome shotgun (WGS) entry which is preliminary data.</text>
</comment>
<accession>A0ABW9T665</accession>
<dbReference type="EMBL" id="WOAA01000025">
    <property type="protein sequence ID" value="MUG68377.1"/>
    <property type="molecule type" value="Genomic_DNA"/>
</dbReference>
<dbReference type="RefSeq" id="WP_155618865.1">
    <property type="nucleotide sequence ID" value="NZ_WOAA01000025.1"/>
</dbReference>